<name>A0A1M6JBV5_9CLOT</name>
<feature type="transmembrane region" description="Helical" evidence="6">
    <location>
        <begin position="154"/>
        <end position="175"/>
    </location>
</feature>
<feature type="transmembrane region" description="Helical" evidence="6">
    <location>
        <begin position="351"/>
        <end position="370"/>
    </location>
</feature>
<dbReference type="InterPro" id="IPR050833">
    <property type="entry name" value="Poly_Biosynth_Transport"/>
</dbReference>
<evidence type="ECO:0000256" key="1">
    <source>
        <dbReference type="ARBA" id="ARBA00004651"/>
    </source>
</evidence>
<feature type="transmembrane region" description="Helical" evidence="6">
    <location>
        <begin position="12"/>
        <end position="35"/>
    </location>
</feature>
<evidence type="ECO:0000256" key="4">
    <source>
        <dbReference type="ARBA" id="ARBA00022989"/>
    </source>
</evidence>
<keyword evidence="3 6" id="KW-0812">Transmembrane</keyword>
<evidence type="ECO:0000256" key="3">
    <source>
        <dbReference type="ARBA" id="ARBA00022692"/>
    </source>
</evidence>
<evidence type="ECO:0000313" key="7">
    <source>
        <dbReference type="EMBL" id="SHJ44216.1"/>
    </source>
</evidence>
<dbReference type="InterPro" id="IPR024923">
    <property type="entry name" value="PG_synth_SpoVB"/>
</dbReference>
<feature type="transmembrane region" description="Helical" evidence="6">
    <location>
        <begin position="181"/>
        <end position="206"/>
    </location>
</feature>
<evidence type="ECO:0000256" key="2">
    <source>
        <dbReference type="ARBA" id="ARBA00022475"/>
    </source>
</evidence>
<keyword evidence="2" id="KW-1003">Cell membrane</keyword>
<feature type="transmembrane region" description="Helical" evidence="6">
    <location>
        <begin position="125"/>
        <end position="142"/>
    </location>
</feature>
<feature type="transmembrane region" description="Helical" evidence="6">
    <location>
        <begin position="320"/>
        <end position="339"/>
    </location>
</feature>
<evidence type="ECO:0000313" key="8">
    <source>
        <dbReference type="Proteomes" id="UP000184310"/>
    </source>
</evidence>
<dbReference type="EMBL" id="FQZB01000008">
    <property type="protein sequence ID" value="SHJ44216.1"/>
    <property type="molecule type" value="Genomic_DNA"/>
</dbReference>
<protein>
    <submittedName>
        <fullName evidence="7">Stage V sporulation protein B</fullName>
    </submittedName>
</protein>
<keyword evidence="5 6" id="KW-0472">Membrane</keyword>
<dbReference type="Proteomes" id="UP000184310">
    <property type="component" value="Unassembled WGS sequence"/>
</dbReference>
<dbReference type="STRING" id="1121302.SAMN02745163_01981"/>
<evidence type="ECO:0000256" key="5">
    <source>
        <dbReference type="ARBA" id="ARBA00023136"/>
    </source>
</evidence>
<feature type="transmembrane region" description="Helical" evidence="6">
    <location>
        <begin position="382"/>
        <end position="404"/>
    </location>
</feature>
<dbReference type="PANTHER" id="PTHR30250">
    <property type="entry name" value="PST FAMILY PREDICTED COLANIC ACID TRANSPORTER"/>
    <property type="match status" value="1"/>
</dbReference>
<dbReference type="GO" id="GO:0005886">
    <property type="term" value="C:plasma membrane"/>
    <property type="evidence" value="ECO:0007669"/>
    <property type="project" value="UniProtKB-SubCell"/>
</dbReference>
<dbReference type="RefSeq" id="WP_072986549.1">
    <property type="nucleotide sequence ID" value="NZ_FQZB01000008.1"/>
</dbReference>
<feature type="transmembrane region" description="Helical" evidence="6">
    <location>
        <begin position="227"/>
        <end position="251"/>
    </location>
</feature>
<sequence length="527" mass="58831">MSVSKESKNITILSIAGILSKFISLFYLPLLILIIGNASNGVYAHTYDVFVFIYAITSLGMQPAISKLVAELDATNNFKDSLKTFKLARMFLIIGSLIFTLILIVFATNISVLMENPQGDLALKFLAPSVFFTGILVSYRGYFQGKGYIKPIAISQIIEQFINVSTSLLFAYIFLHKSLKLAIAGATIGTSLGAIIATLYLIFYLYRTCRINNYSVQAKKQIDTKLLVKKLFTYTLPLSLSAGLQNLGALIDDKVVRSKLAFLNYTHENINILVSYLGIYRQLLYVPLVIVTSLTVVLLPRISRSFKLKNNTDIKRTVDYSLKITYILLIPISFGFGVLSKNMYALLFKGAAGFELMLFGSVLLIFMGIVQLQSTILQALNCFYKLVISLLIGVVVKLCANYFFIGIGFFNIYGAILGGILGFSVSLIINMELIHKTINEKINSFNIILKAIIASVAMAIVIFAMDKLIFTLFTRKYFIILIATAIEFIVGIFTYGYLLIKLKGFTEKDLAIFPKKIQEILLKIFTF</sequence>
<keyword evidence="8" id="KW-1185">Reference proteome</keyword>
<feature type="transmembrane region" description="Helical" evidence="6">
    <location>
        <begin position="47"/>
        <end position="70"/>
    </location>
</feature>
<accession>A0A1M6JBV5</accession>
<feature type="transmembrane region" description="Helical" evidence="6">
    <location>
        <begin position="91"/>
        <end position="113"/>
    </location>
</feature>
<dbReference type="CDD" id="cd13124">
    <property type="entry name" value="MATE_SpoVB_like"/>
    <property type="match status" value="1"/>
</dbReference>
<feature type="transmembrane region" description="Helical" evidence="6">
    <location>
        <begin position="410"/>
        <end position="433"/>
    </location>
</feature>
<proteinExistence type="predicted"/>
<gene>
    <name evidence="7" type="ORF">SAMN02745163_01981</name>
</gene>
<feature type="transmembrane region" description="Helical" evidence="6">
    <location>
        <begin position="445"/>
        <end position="465"/>
    </location>
</feature>
<comment type="subcellular location">
    <subcellularLocation>
        <location evidence="1">Cell membrane</location>
        <topology evidence="1">Multi-pass membrane protein</topology>
    </subcellularLocation>
</comment>
<dbReference type="AlphaFoldDB" id="A0A1M6JBV5"/>
<dbReference type="OrthoDB" id="9775950at2"/>
<reference evidence="7 8" key="1">
    <citation type="submission" date="2016-11" db="EMBL/GenBank/DDBJ databases">
        <authorList>
            <person name="Jaros S."/>
            <person name="Januszkiewicz K."/>
            <person name="Wedrychowicz H."/>
        </authorList>
    </citation>
    <scope>NUCLEOTIDE SEQUENCE [LARGE SCALE GENOMIC DNA]</scope>
    <source>
        <strain evidence="7 8">DSM 21758</strain>
    </source>
</reference>
<dbReference type="PANTHER" id="PTHR30250:SF21">
    <property type="entry name" value="LIPID II FLIPPASE MURJ"/>
    <property type="match status" value="1"/>
</dbReference>
<dbReference type="InterPro" id="IPR002797">
    <property type="entry name" value="Polysacc_synth"/>
</dbReference>
<evidence type="ECO:0000256" key="6">
    <source>
        <dbReference type="SAM" id="Phobius"/>
    </source>
</evidence>
<keyword evidence="4 6" id="KW-1133">Transmembrane helix</keyword>
<feature type="transmembrane region" description="Helical" evidence="6">
    <location>
        <begin position="279"/>
        <end position="299"/>
    </location>
</feature>
<organism evidence="7 8">
    <name type="scientific">Clostridium cavendishii DSM 21758</name>
    <dbReference type="NCBI Taxonomy" id="1121302"/>
    <lineage>
        <taxon>Bacteria</taxon>
        <taxon>Bacillati</taxon>
        <taxon>Bacillota</taxon>
        <taxon>Clostridia</taxon>
        <taxon>Eubacteriales</taxon>
        <taxon>Clostridiaceae</taxon>
        <taxon>Clostridium</taxon>
    </lineage>
</organism>
<feature type="transmembrane region" description="Helical" evidence="6">
    <location>
        <begin position="477"/>
        <end position="500"/>
    </location>
</feature>
<dbReference type="PIRSF" id="PIRSF038958">
    <property type="entry name" value="PG_synth_SpoVB"/>
    <property type="match status" value="1"/>
</dbReference>
<dbReference type="Pfam" id="PF01943">
    <property type="entry name" value="Polysacc_synt"/>
    <property type="match status" value="1"/>
</dbReference>